<keyword evidence="4" id="KW-0539">Nucleus</keyword>
<name>A0AA38L7Y2_TAXCH</name>
<comment type="caution">
    <text evidence="7">The sequence shown here is derived from an EMBL/GenBank/DDBJ whole genome shotgun (WGS) entry which is preliminary data.</text>
</comment>
<dbReference type="PANTHER" id="PTHR46761:SF2">
    <property type="entry name" value="RAN GTPASE-ACTIVATING PROTEIN 1"/>
    <property type="match status" value="1"/>
</dbReference>
<keyword evidence="8" id="KW-1185">Reference proteome</keyword>
<evidence type="ECO:0000256" key="3">
    <source>
        <dbReference type="ARBA" id="ARBA00022490"/>
    </source>
</evidence>
<evidence type="ECO:0000256" key="1">
    <source>
        <dbReference type="ARBA" id="ARBA00004123"/>
    </source>
</evidence>
<dbReference type="Pfam" id="PF13943">
    <property type="entry name" value="WPP"/>
    <property type="match status" value="1"/>
</dbReference>
<dbReference type="AlphaFoldDB" id="A0AA38L7Y2"/>
<dbReference type="OMA" id="TCIAAKQ"/>
<dbReference type="InterPro" id="IPR025265">
    <property type="entry name" value="WPP_dom"/>
</dbReference>
<dbReference type="InterPro" id="IPR045203">
    <property type="entry name" value="RanGAP1/2"/>
</dbReference>
<evidence type="ECO:0000313" key="7">
    <source>
        <dbReference type="EMBL" id="KAH9314646.1"/>
    </source>
</evidence>
<dbReference type="SMART" id="SM00368">
    <property type="entry name" value="LRR_RI"/>
    <property type="match status" value="9"/>
</dbReference>
<dbReference type="InterPro" id="IPR032675">
    <property type="entry name" value="LRR_dom_sf"/>
</dbReference>
<reference evidence="7 8" key="1">
    <citation type="journal article" date="2021" name="Nat. Plants">
        <title>The Taxus genome provides insights into paclitaxel biosynthesis.</title>
        <authorList>
            <person name="Xiong X."/>
            <person name="Gou J."/>
            <person name="Liao Q."/>
            <person name="Li Y."/>
            <person name="Zhou Q."/>
            <person name="Bi G."/>
            <person name="Li C."/>
            <person name="Du R."/>
            <person name="Wang X."/>
            <person name="Sun T."/>
            <person name="Guo L."/>
            <person name="Liang H."/>
            <person name="Lu P."/>
            <person name="Wu Y."/>
            <person name="Zhang Z."/>
            <person name="Ro D.K."/>
            <person name="Shang Y."/>
            <person name="Huang S."/>
            <person name="Yan J."/>
        </authorList>
    </citation>
    <scope>NUCLEOTIDE SEQUENCE [LARGE SCALE GENOMIC DNA]</scope>
    <source>
        <strain evidence="7">Ta-2019</strain>
    </source>
</reference>
<dbReference type="SUPFAM" id="SSF52047">
    <property type="entry name" value="RNI-like"/>
    <property type="match status" value="1"/>
</dbReference>
<evidence type="ECO:0000256" key="5">
    <source>
        <dbReference type="SAM" id="MobiDB-lite"/>
    </source>
</evidence>
<dbReference type="PANTHER" id="PTHR46761">
    <property type="entry name" value="RAN GTPASE-ACTIVATING PROTEIN 1"/>
    <property type="match status" value="1"/>
</dbReference>
<keyword evidence="3" id="KW-0963">Cytoplasm</keyword>
<proteinExistence type="predicted"/>
<protein>
    <recommendedName>
        <fullName evidence="6">WPP domain-containing protein</fullName>
    </recommendedName>
</protein>
<feature type="region of interest" description="Disordered" evidence="5">
    <location>
        <begin position="574"/>
        <end position="626"/>
    </location>
</feature>
<feature type="compositionally biased region" description="Basic and acidic residues" evidence="5">
    <location>
        <begin position="596"/>
        <end position="626"/>
    </location>
</feature>
<sequence length="626" mass="68483">SHFRELGFCEQTNTRVYELNKPFGFWIILAWNLEHISHYYSGFIWAFQNIVSISVFEVAESKHFFFTKGMETTQNHADRVFSIKLWPPSESTRSMLVERMTSSLSSESYFSRRYGLLSKEEAAENAKKIEDIAFVAANDHDSRYPNADGGSAVQLYAKESSKLMLEALKQGPNAAKTREVVAREAIPETIEVKETVFDISRGARGFVDEALAMELLRPLEEPGNCYTKICFSNRSFGVEAARVAERVLKGVQEHLTDVDLADFIAGRPEDEALEVMSIFSSVLEGCVLRSLNLSNNALGEKGIRAFGSLLKSQETLEELYFLNNGISAEAARAICELLPSVERIKTLHFFNNMTGDDGAEALSELVKNCITLEDFRCSSARVGTQGGIALAGALAEGSRLKKLDLMDNMFGTTGGVAVSRAISGHLDLTEVYLSYLNFEDEGAIAIANSLKEGAPSLRVLEIAGNDITSKAAPALAECLTVKKLLTKFDASENELKDEGSIIICKALLEGHDHLKELNLSTNAITGIGAKAAAEAVANKPDFNVLNIDANFMSEEGIETVKDVLRKGAKGVSVLGSLEDNDEEGGGDDDESNGDNEESKGDNEDNDEQKNSDGDNELEEKLQNLKV</sequence>
<dbReference type="Gene3D" id="1.10.246.200">
    <property type="entry name" value="WPP domain"/>
    <property type="match status" value="1"/>
</dbReference>
<dbReference type="Gene3D" id="3.80.10.10">
    <property type="entry name" value="Ribonuclease Inhibitor"/>
    <property type="match status" value="2"/>
</dbReference>
<dbReference type="GO" id="GO:0005096">
    <property type="term" value="F:GTPase activator activity"/>
    <property type="evidence" value="ECO:0007669"/>
    <property type="project" value="InterPro"/>
</dbReference>
<dbReference type="Pfam" id="PF13516">
    <property type="entry name" value="LRR_6"/>
    <property type="match status" value="3"/>
</dbReference>
<organism evidence="7 8">
    <name type="scientific">Taxus chinensis</name>
    <name type="common">Chinese yew</name>
    <name type="synonym">Taxus wallichiana var. chinensis</name>
    <dbReference type="NCBI Taxonomy" id="29808"/>
    <lineage>
        <taxon>Eukaryota</taxon>
        <taxon>Viridiplantae</taxon>
        <taxon>Streptophyta</taxon>
        <taxon>Embryophyta</taxon>
        <taxon>Tracheophyta</taxon>
        <taxon>Spermatophyta</taxon>
        <taxon>Pinopsida</taxon>
        <taxon>Pinidae</taxon>
        <taxon>Conifers II</taxon>
        <taxon>Cupressales</taxon>
        <taxon>Taxaceae</taxon>
        <taxon>Taxus</taxon>
    </lineage>
</organism>
<comment type="subcellular location">
    <subcellularLocation>
        <location evidence="2">Cytoplasm</location>
    </subcellularLocation>
    <subcellularLocation>
        <location evidence="1">Nucleus</location>
    </subcellularLocation>
</comment>
<dbReference type="EMBL" id="JAHRHJ020000005">
    <property type="protein sequence ID" value="KAH9314646.1"/>
    <property type="molecule type" value="Genomic_DNA"/>
</dbReference>
<dbReference type="GO" id="GO:0005737">
    <property type="term" value="C:cytoplasm"/>
    <property type="evidence" value="ECO:0007669"/>
    <property type="project" value="UniProtKB-SubCell"/>
</dbReference>
<evidence type="ECO:0000256" key="4">
    <source>
        <dbReference type="ARBA" id="ARBA00023242"/>
    </source>
</evidence>
<gene>
    <name evidence="7" type="ORF">KI387_023273</name>
</gene>
<feature type="domain" description="WPP" evidence="6">
    <location>
        <begin position="82"/>
        <end position="176"/>
    </location>
</feature>
<dbReference type="Proteomes" id="UP000824469">
    <property type="component" value="Unassembled WGS sequence"/>
</dbReference>
<accession>A0AA38L7Y2</accession>
<evidence type="ECO:0000313" key="8">
    <source>
        <dbReference type="Proteomes" id="UP000824469"/>
    </source>
</evidence>
<evidence type="ECO:0000259" key="6">
    <source>
        <dbReference type="Pfam" id="PF13943"/>
    </source>
</evidence>
<evidence type="ECO:0000256" key="2">
    <source>
        <dbReference type="ARBA" id="ARBA00004496"/>
    </source>
</evidence>
<feature type="non-terminal residue" evidence="7">
    <location>
        <position position="626"/>
    </location>
</feature>
<dbReference type="InterPro" id="IPR001611">
    <property type="entry name" value="Leu-rich_rpt"/>
</dbReference>
<dbReference type="InterPro" id="IPR038214">
    <property type="entry name" value="WPP_sf"/>
</dbReference>
<dbReference type="GO" id="GO:0005634">
    <property type="term" value="C:nucleus"/>
    <property type="evidence" value="ECO:0007669"/>
    <property type="project" value="UniProtKB-SubCell"/>
</dbReference>
<feature type="compositionally biased region" description="Acidic residues" evidence="5">
    <location>
        <begin position="578"/>
        <end position="595"/>
    </location>
</feature>